<evidence type="ECO:0000313" key="2">
    <source>
        <dbReference type="Proteomes" id="UP000342300"/>
    </source>
</evidence>
<protein>
    <submittedName>
        <fullName evidence="1">Uncharacterized protein</fullName>
    </submittedName>
</protein>
<dbReference type="AlphaFoldDB" id="A0A6A7RRK1"/>
<name>A0A6A7RRK1_9PROT</name>
<organism evidence="1 2">
    <name type="scientific">Candidatus Accumulibacter phosphatis</name>
    <dbReference type="NCBI Taxonomy" id="327160"/>
    <lineage>
        <taxon>Bacteria</taxon>
        <taxon>Pseudomonadati</taxon>
        <taxon>Pseudomonadota</taxon>
        <taxon>Betaproteobacteria</taxon>
        <taxon>Candidatus Accumulibacter</taxon>
    </lineage>
</organism>
<evidence type="ECO:0000313" key="1">
    <source>
        <dbReference type="EMBL" id="MQM30078.1"/>
    </source>
</evidence>
<dbReference type="Proteomes" id="UP000342300">
    <property type="component" value="Unassembled WGS sequence"/>
</dbReference>
<accession>A0A6A7RRK1</accession>
<sequence length="65" mass="7181">MRREGRDVQGVKITAELGHGRLAGIDVLAGPCPRDHHRSQYTCDLSARVADAGQNHVKNRPSLHR</sequence>
<dbReference type="EMBL" id="PDHS01000128">
    <property type="protein sequence ID" value="MQM30078.1"/>
    <property type="molecule type" value="Genomic_DNA"/>
</dbReference>
<proteinExistence type="predicted"/>
<reference evidence="1 2" key="1">
    <citation type="submission" date="2017-09" db="EMBL/GenBank/DDBJ databases">
        <title>Metagenomic Analysis Reveals Denitrifying Candidatus Accumulibacter and Flanking Population as a Source of N2O.</title>
        <authorList>
            <person name="Gao H."/>
            <person name="Mao Y."/>
            <person name="Zhao X."/>
            <person name="Liu W.-T."/>
            <person name="Zhang T."/>
            <person name="Wells G."/>
        </authorList>
    </citation>
    <scope>NUCLEOTIDE SEQUENCE [LARGE SCALE GENOMIC DNA]</scope>
    <source>
        <strain evidence="1">CANDO_2_IC</strain>
    </source>
</reference>
<gene>
    <name evidence="1" type="ORF">CRU78_05860</name>
</gene>
<comment type="caution">
    <text evidence="1">The sequence shown here is derived from an EMBL/GenBank/DDBJ whole genome shotgun (WGS) entry which is preliminary data.</text>
</comment>